<dbReference type="Pfam" id="PF05986">
    <property type="entry name" value="ADAMTS_spacer1"/>
    <property type="match status" value="1"/>
</dbReference>
<dbReference type="CDD" id="cd04273">
    <property type="entry name" value="ZnMc_ADAMTS_like"/>
    <property type="match status" value="1"/>
</dbReference>
<dbReference type="Gene3D" id="3.40.390.10">
    <property type="entry name" value="Collagenase (Catalytic Domain)"/>
    <property type="match status" value="1"/>
</dbReference>
<evidence type="ECO:0000256" key="9">
    <source>
        <dbReference type="ARBA" id="ARBA00023049"/>
    </source>
</evidence>
<dbReference type="Proteomes" id="UP001295444">
    <property type="component" value="Chromosome 09"/>
</dbReference>
<feature type="binding site" evidence="13 15">
    <location>
        <position position="349"/>
    </location>
    <ligand>
        <name>Zn(2+)</name>
        <dbReference type="ChEBI" id="CHEBI:29105"/>
        <note>catalytic</note>
    </ligand>
</feature>
<dbReference type="Pfam" id="PF19236">
    <property type="entry name" value="ADAMTS_CR_3"/>
    <property type="match status" value="1"/>
</dbReference>
<evidence type="ECO:0000256" key="13">
    <source>
        <dbReference type="PIRSR" id="PIRSR613273-2"/>
    </source>
</evidence>
<evidence type="ECO:0000256" key="16">
    <source>
        <dbReference type="SAM" id="SignalP"/>
    </source>
</evidence>
<feature type="binding site" evidence="13">
    <location>
        <position position="404"/>
    </location>
    <ligand>
        <name>Ca(2+)</name>
        <dbReference type="ChEBI" id="CHEBI:29108"/>
        <label>2</label>
    </ligand>
</feature>
<dbReference type="SUPFAM" id="SSF55486">
    <property type="entry name" value="Metalloproteases ('zincins'), catalytic domain"/>
    <property type="match status" value="1"/>
</dbReference>
<evidence type="ECO:0000256" key="11">
    <source>
        <dbReference type="ARBA" id="ARBA00023180"/>
    </source>
</evidence>
<feature type="binding site" evidence="13">
    <location>
        <position position="296"/>
    </location>
    <ligand>
        <name>Ca(2+)</name>
        <dbReference type="ChEBI" id="CHEBI:29108"/>
        <label>1</label>
    </ligand>
</feature>
<evidence type="ECO:0000256" key="15">
    <source>
        <dbReference type="PROSITE-ProRule" id="PRU00276"/>
    </source>
</evidence>
<dbReference type="GO" id="GO:0031012">
    <property type="term" value="C:extracellular matrix"/>
    <property type="evidence" value="ECO:0007669"/>
    <property type="project" value="TreeGrafter"/>
</dbReference>
<feature type="disulfide bond" evidence="14">
    <location>
        <begin position="512"/>
        <end position="549"/>
    </location>
</feature>
<feature type="disulfide bond" evidence="14">
    <location>
        <begin position="476"/>
        <end position="487"/>
    </location>
</feature>
<feature type="chain" id="PRO_5041981928" evidence="16">
    <location>
        <begin position="17"/>
        <end position="1598"/>
    </location>
</feature>
<dbReference type="InterPro" id="IPR050439">
    <property type="entry name" value="ADAMTS_ADAMTS-like"/>
</dbReference>
<dbReference type="InterPro" id="IPR036383">
    <property type="entry name" value="TSP1_rpt_sf"/>
</dbReference>
<dbReference type="PROSITE" id="PS50092">
    <property type="entry name" value="TSP1"/>
    <property type="match status" value="6"/>
</dbReference>
<feature type="disulfide bond" evidence="14">
    <location>
        <begin position="362"/>
        <end position="385"/>
    </location>
</feature>
<feature type="binding site" evidence="13">
    <location>
        <position position="206"/>
    </location>
    <ligand>
        <name>Ca(2+)</name>
        <dbReference type="ChEBI" id="CHEBI:29108"/>
        <label>2</label>
    </ligand>
</feature>
<evidence type="ECO:0000256" key="5">
    <source>
        <dbReference type="ARBA" id="ARBA00022729"/>
    </source>
</evidence>
<feature type="disulfide bond" evidence="14">
    <location>
        <begin position="278"/>
        <end position="329"/>
    </location>
</feature>
<proteinExistence type="predicted"/>
<dbReference type="SUPFAM" id="SSF49854">
    <property type="entry name" value="Spermadhesin, CUB domain"/>
    <property type="match status" value="2"/>
</dbReference>
<dbReference type="GO" id="GO:0006508">
    <property type="term" value="P:proteolysis"/>
    <property type="evidence" value="ECO:0007669"/>
    <property type="project" value="UniProtKB-KW"/>
</dbReference>
<dbReference type="InterPro" id="IPR010294">
    <property type="entry name" value="ADAMTS_spacer1"/>
</dbReference>
<dbReference type="Gene3D" id="3.40.1620.60">
    <property type="match status" value="1"/>
</dbReference>
<feature type="disulfide bond" evidence="14">
    <location>
        <begin position="427"/>
        <end position="453"/>
    </location>
</feature>
<keyword evidence="4 13" id="KW-0479">Metal-binding</keyword>
<keyword evidence="3" id="KW-0645">Protease</keyword>
<feature type="binding site" evidence="13">
    <location>
        <position position="404"/>
    </location>
    <ligand>
        <name>Ca(2+)</name>
        <dbReference type="ChEBI" id="CHEBI:29108"/>
        <label>1</label>
    </ligand>
</feature>
<dbReference type="Gene3D" id="2.60.120.290">
    <property type="entry name" value="Spermadhesin, CUB domain"/>
    <property type="match status" value="1"/>
</dbReference>
<feature type="binding site" evidence="13">
    <location>
        <position position="401"/>
    </location>
    <ligand>
        <name>Ca(2+)</name>
        <dbReference type="ChEBI" id="CHEBI:29108"/>
        <label>1</label>
    </ligand>
</feature>
<sequence length="1598" mass="175194">MVQFLLSLLASTVAWCGICVAGNISELFLHRLQEDELLSYFGTSTIAESDIDIINLTCSCDNLEMSGSCLVKTCTLKRNEETYKFRFTDAQRPVTTERVLNSTAHALKNFPEGCGAHGIILHPARASSIISYCEGELRGFVIVAGEQLFIQPVKKKHLMSLEEQKLSNPHLLYRAGFSLSANIVSSPTTVFHSIKKRSPADVKHLELLVVVGHDVFQIHQEDTERYILTNLNIGSELLRDVSLGATFRVHLVKMIILTEPEADIKISPDINSFLVSVCEWSKTVNPPGDEDPYHADLVLYVTRFDLTNGERTLRGVTQLGGACTSSWSCVITKDTGFDLGITIAHEIGHSFGINHDGTENHCSGDGNIMAVQESHNSVHLTWSECSREQFLRFLGSGQANCVNDLPALESSIPGWKPGHYYGADEQCQIAFGSSAIACTFSRNDLDTCSVLSCHTSQQDRKNCKRILVPLLDGTECGENKWCHKGLCSSLEELNPVAVVHGAWSSWTSYSSCSRSCGGGVVTRKRLCNNPRPAFGGHTCEGPSLQAEMCNTQACETSQLDFMNQQCSATDTEPLYLTPGIPTFYKWTAAAGFANGDSLCQHLCRAHGKNFMVGRRDRFIDGTRCEPSDETDAPFSLCIAGSCKAFSCDGVMDSTMGFDHCGVCGGDNSTCKKVSGSFSEGRAGVYSTFLTVPIGSIGITITNQKPLFTHLAVKDNGSYIVAGKGKISINVTEPSVLEDRRLEYRLKLTNNMLPHLEQIHIDGPTEGDIEIQVYRKYGQEYGEVTNPDISYSYYVPRKEETYVWSAVRGPCSASCGGGFQVVTYVCMDQMIQQQTQSAFCLDSTLPTALRENCGNEPCPPRWVIEDTSPCSVSCGGGVMLLNVYCASNQRGNETILPDSHCGHLARPKAFSTCGQAPCPARWEMSEPGLCSAVCGHGVALRNVSCVQSQAGWDVFVDDSLCSAQEKLPSVVQCVVSVCPVGWETLPISPLGMQLMEPLLSENSSLLNSPSGKKMEVFVWSPVVGECSVTCGSGMAELHYICIEFYTREEALEDHCNQSLKPKRRQNNCNPQSCPPGWEVRERTPCPVTCGGGTIQLDVFCARKENGILRRLPHAKCSQIQRPNGTKTCGTLPCPVRWHYKSGSCSVSCGGGILLRILYCVREVTGGDSKEQIVGDAECQHLPHPQGQEPCNQHPCPPRWKVTETGQCSSACGYGISKQHVACVQTVSRAEIEVNITACSPQEKPPSIIPCFVANCIYLWESGEWSQCSATCGNGIQTRHSLCVNQKTGQQVSPTFCGHTAKPLTMRGCSGHSCQEDTLIPGTPVPPTDVPVVEASDTPYMSTQHKVTAIPPDNLPAVRSRGMEEQYTDNSICGQLFLNSSGILSTVGLVGSSCMFSIGRPLGEVIFVKVLASSLNCAAGDMLLFHGRTMWQKKCNRLDGVTINSRSNILTVRQRQTHPGNGVELEYWSERAKQNQSRDCDVQLFGMHGIIQNPVQSWQDGWTPACRIFIDVPPQYNIFIHALYMNLETGSNETDSNYILIRDLKTSTAFHGNHMFLWSSSGSQAEIEFHGEFSKEIVSFQAEYWAQNQRQRSRRQATHG</sequence>
<feature type="binding site" evidence="13">
    <location>
        <position position="206"/>
    </location>
    <ligand>
        <name>Ca(2+)</name>
        <dbReference type="ChEBI" id="CHEBI:29108"/>
        <label>1</label>
    </ligand>
</feature>
<comment type="cofactor">
    <cofactor evidence="13">
        <name>Zn(2+)</name>
        <dbReference type="ChEBI" id="CHEBI:29105"/>
    </cofactor>
    <text evidence="13">Binds 1 zinc ion per subunit.</text>
</comment>
<dbReference type="FunFam" id="2.20.100.10:FF:000007">
    <property type="entry name" value="Thrombospondin 1"/>
    <property type="match status" value="1"/>
</dbReference>
<evidence type="ECO:0000256" key="3">
    <source>
        <dbReference type="ARBA" id="ARBA00022670"/>
    </source>
</evidence>
<accession>A0AAD1WK71</accession>
<dbReference type="PRINTS" id="PR01857">
    <property type="entry name" value="ADAMTSFAMILY"/>
</dbReference>
<evidence type="ECO:0000256" key="14">
    <source>
        <dbReference type="PIRSR" id="PIRSR613273-3"/>
    </source>
</evidence>
<evidence type="ECO:0000259" key="17">
    <source>
        <dbReference type="PROSITE" id="PS50215"/>
    </source>
</evidence>
<dbReference type="EMBL" id="OW240920">
    <property type="protein sequence ID" value="CAH2316773.1"/>
    <property type="molecule type" value="Genomic_DNA"/>
</dbReference>
<gene>
    <name evidence="18" type="ORF">PECUL_23A006970</name>
</gene>
<dbReference type="PANTHER" id="PTHR13723">
    <property type="entry name" value="ADAMTS A DISINTEGRIN AND METALLOPROTEASE WITH THROMBOSPONDIN MOTIFS PROTEASE"/>
    <property type="match status" value="1"/>
</dbReference>
<dbReference type="PANTHER" id="PTHR13723:SF20">
    <property type="entry name" value="A DISINTEGRIN AND METALLOPROTEINASE WITH THROMBOSPONDIN MOTIFS 13"/>
    <property type="match status" value="1"/>
</dbReference>
<feature type="binding site" evidence="13">
    <location>
        <position position="289"/>
    </location>
    <ligand>
        <name>Ca(2+)</name>
        <dbReference type="ChEBI" id="CHEBI:29108"/>
        <label>2</label>
    </ligand>
</feature>
<comment type="subcellular location">
    <subcellularLocation>
        <location evidence="1">Secreted</location>
    </subcellularLocation>
</comment>
<name>A0AAD1WK71_PELCU</name>
<dbReference type="InterPro" id="IPR045371">
    <property type="entry name" value="ADAMTS_CR_3"/>
</dbReference>
<dbReference type="InterPro" id="IPR024079">
    <property type="entry name" value="MetalloPept_cat_dom_sf"/>
</dbReference>
<reference evidence="18" key="1">
    <citation type="submission" date="2022-03" db="EMBL/GenBank/DDBJ databases">
        <authorList>
            <person name="Alioto T."/>
            <person name="Alioto T."/>
            <person name="Gomez Garrido J."/>
        </authorList>
    </citation>
    <scope>NUCLEOTIDE SEQUENCE</scope>
</reference>
<keyword evidence="7" id="KW-0378">Hydrolase</keyword>
<evidence type="ECO:0000256" key="10">
    <source>
        <dbReference type="ARBA" id="ARBA00023157"/>
    </source>
</evidence>
<keyword evidence="13" id="KW-0106">Calcium</keyword>
<keyword evidence="2" id="KW-0964">Secreted</keyword>
<feature type="disulfide bond" evidence="14">
    <location>
        <begin position="323"/>
        <end position="401"/>
    </location>
</feature>
<evidence type="ECO:0000256" key="7">
    <source>
        <dbReference type="ARBA" id="ARBA00022801"/>
    </source>
</evidence>
<dbReference type="Gene3D" id="2.20.100.10">
    <property type="entry name" value="Thrombospondin type-1 (TSP1) repeat"/>
    <property type="match status" value="5"/>
</dbReference>
<evidence type="ECO:0000256" key="1">
    <source>
        <dbReference type="ARBA" id="ARBA00004613"/>
    </source>
</evidence>
<dbReference type="InterPro" id="IPR035914">
    <property type="entry name" value="Sperma_CUB_dom_sf"/>
</dbReference>
<evidence type="ECO:0000256" key="8">
    <source>
        <dbReference type="ARBA" id="ARBA00022833"/>
    </source>
</evidence>
<evidence type="ECO:0000256" key="4">
    <source>
        <dbReference type="ARBA" id="ARBA00022723"/>
    </source>
</evidence>
<evidence type="ECO:0000313" key="19">
    <source>
        <dbReference type="Proteomes" id="UP001295444"/>
    </source>
</evidence>
<dbReference type="PROSITE" id="PS50215">
    <property type="entry name" value="ADAM_MEPRO"/>
    <property type="match status" value="1"/>
</dbReference>
<keyword evidence="19" id="KW-1185">Reference proteome</keyword>
<feature type="binding site" evidence="13 15">
    <location>
        <position position="345"/>
    </location>
    <ligand>
        <name>Zn(2+)</name>
        <dbReference type="ChEBI" id="CHEBI:29105"/>
        <note>catalytic</note>
    </ligand>
</feature>
<feature type="domain" description="Peptidase M12B" evidence="17">
    <location>
        <begin position="203"/>
        <end position="406"/>
    </location>
</feature>
<keyword evidence="10 14" id="KW-1015">Disulfide bond</keyword>
<dbReference type="InterPro" id="IPR000884">
    <property type="entry name" value="TSP1_rpt"/>
</dbReference>
<dbReference type="GO" id="GO:0030198">
    <property type="term" value="P:extracellular matrix organization"/>
    <property type="evidence" value="ECO:0007669"/>
    <property type="project" value="InterPro"/>
</dbReference>
<keyword evidence="8 13" id="KW-0862">Zinc</keyword>
<organism evidence="18 19">
    <name type="scientific">Pelobates cultripes</name>
    <name type="common">Western spadefoot toad</name>
    <dbReference type="NCBI Taxonomy" id="61616"/>
    <lineage>
        <taxon>Eukaryota</taxon>
        <taxon>Metazoa</taxon>
        <taxon>Chordata</taxon>
        <taxon>Craniata</taxon>
        <taxon>Vertebrata</taxon>
        <taxon>Euteleostomi</taxon>
        <taxon>Amphibia</taxon>
        <taxon>Batrachia</taxon>
        <taxon>Anura</taxon>
        <taxon>Pelobatoidea</taxon>
        <taxon>Pelobatidae</taxon>
        <taxon>Pelobates</taxon>
    </lineage>
</organism>
<dbReference type="InterPro" id="IPR013273">
    <property type="entry name" value="ADAMTS/ADAMTS-like"/>
</dbReference>
<keyword evidence="5 16" id="KW-0732">Signal</keyword>
<dbReference type="Pfam" id="PF00090">
    <property type="entry name" value="TSP_1"/>
    <property type="match status" value="1"/>
</dbReference>
<evidence type="ECO:0000256" key="6">
    <source>
        <dbReference type="ARBA" id="ARBA00022737"/>
    </source>
</evidence>
<dbReference type="InterPro" id="IPR001590">
    <property type="entry name" value="Peptidase_M12B"/>
</dbReference>
<dbReference type="FunFam" id="2.20.100.10:FF:000005">
    <property type="entry name" value="ADAM metallopeptidase with thrombospondin type 1 motif 9"/>
    <property type="match status" value="1"/>
</dbReference>
<comment type="caution">
    <text evidence="15">Lacks conserved residue(s) required for the propagation of feature annotation.</text>
</comment>
<keyword evidence="6" id="KW-0677">Repeat</keyword>
<keyword evidence="9" id="KW-0482">Metalloprotease</keyword>
<dbReference type="Pfam" id="PF17771">
    <property type="entry name" value="ADAMTS_CR_2"/>
    <property type="match status" value="1"/>
</dbReference>
<dbReference type="GO" id="GO:0004222">
    <property type="term" value="F:metalloendopeptidase activity"/>
    <property type="evidence" value="ECO:0007669"/>
    <property type="project" value="InterPro"/>
</dbReference>
<feature type="disulfide bond" evidence="14">
    <location>
        <begin position="448"/>
        <end position="482"/>
    </location>
</feature>
<evidence type="ECO:0000256" key="2">
    <source>
        <dbReference type="ARBA" id="ARBA00022525"/>
    </source>
</evidence>
<dbReference type="GO" id="GO:0046872">
    <property type="term" value="F:metal ion binding"/>
    <property type="evidence" value="ECO:0007669"/>
    <property type="project" value="UniProtKB-KW"/>
</dbReference>
<feature type="signal peptide" evidence="16">
    <location>
        <begin position="1"/>
        <end position="16"/>
    </location>
</feature>
<feature type="binding site" evidence="13">
    <location>
        <position position="289"/>
    </location>
    <ligand>
        <name>Ca(2+)</name>
        <dbReference type="ChEBI" id="CHEBI:29108"/>
        <label>1</label>
    </ligand>
</feature>
<keyword evidence="11" id="KW-0325">Glycoprotein</keyword>
<evidence type="ECO:0000313" key="18">
    <source>
        <dbReference type="EMBL" id="CAH2316773.1"/>
    </source>
</evidence>
<evidence type="ECO:0000256" key="12">
    <source>
        <dbReference type="PIRSR" id="PIRSR613273-1"/>
    </source>
</evidence>
<feature type="disulfide bond" evidence="14">
    <location>
        <begin position="527"/>
        <end position="539"/>
    </location>
</feature>
<dbReference type="Pfam" id="PF19030">
    <property type="entry name" value="TSP1_ADAMTS"/>
    <property type="match status" value="6"/>
</dbReference>
<dbReference type="SMART" id="SM00209">
    <property type="entry name" value="TSP1"/>
    <property type="match status" value="7"/>
</dbReference>
<feature type="binding site" evidence="13 15">
    <location>
        <position position="355"/>
    </location>
    <ligand>
        <name>Zn(2+)</name>
        <dbReference type="ChEBI" id="CHEBI:29105"/>
        <note>catalytic</note>
    </ligand>
</feature>
<dbReference type="Pfam" id="PF01421">
    <property type="entry name" value="Reprolysin"/>
    <property type="match status" value="1"/>
</dbReference>
<feature type="disulfide bond" evidence="14">
    <location>
        <begin position="438"/>
        <end position="463"/>
    </location>
</feature>
<dbReference type="InterPro" id="IPR041645">
    <property type="entry name" value="ADAMTS_CR_2"/>
</dbReference>
<dbReference type="Gene3D" id="2.60.120.830">
    <property type="match status" value="1"/>
</dbReference>
<feature type="active site" evidence="12 15">
    <location>
        <position position="346"/>
    </location>
</feature>
<feature type="disulfide bond" evidence="14">
    <location>
        <begin position="516"/>
        <end position="554"/>
    </location>
</feature>
<protein>
    <submittedName>
        <fullName evidence="18">A disintegrin and metallo ase with thrombospondin motifs 13</fullName>
    </submittedName>
</protein>
<dbReference type="GO" id="GO:0005576">
    <property type="term" value="C:extracellular region"/>
    <property type="evidence" value="ECO:0007669"/>
    <property type="project" value="UniProtKB-SubCell"/>
</dbReference>
<dbReference type="SUPFAM" id="SSF82895">
    <property type="entry name" value="TSP-1 type 1 repeat"/>
    <property type="match status" value="5"/>
</dbReference>